<feature type="signal peptide" evidence="6">
    <location>
        <begin position="1"/>
        <end position="29"/>
    </location>
</feature>
<evidence type="ECO:0000256" key="2">
    <source>
        <dbReference type="ARBA" id="ARBA00022723"/>
    </source>
</evidence>
<evidence type="ECO:0000313" key="9">
    <source>
        <dbReference type="Proteomes" id="UP001163726"/>
    </source>
</evidence>
<feature type="chain" id="PRO_5046487083" evidence="6">
    <location>
        <begin position="30"/>
        <end position="897"/>
    </location>
</feature>
<reference evidence="8" key="1">
    <citation type="submission" date="2022-10" db="EMBL/GenBank/DDBJ databases">
        <title>Catenovulum adriacola sp. nov. isolated in the Harbour of Susak.</title>
        <authorList>
            <person name="Schoch T."/>
            <person name="Reich S.J."/>
            <person name="Stoeferle S."/>
            <person name="Flaiz M."/>
            <person name="Kazda M."/>
            <person name="Riedel C.U."/>
            <person name="Duerre P."/>
        </authorList>
    </citation>
    <scope>NUCLEOTIDE SEQUENCE</scope>
    <source>
        <strain evidence="8">TS8</strain>
        <plasmid evidence="8">pCadTS8_1</plasmid>
    </source>
</reference>
<dbReference type="PROSITE" id="PS51007">
    <property type="entry name" value="CYTC"/>
    <property type="match status" value="1"/>
</dbReference>
<geneLocation type="plasmid" evidence="8 9">
    <name>pCadTS8_1</name>
</geneLocation>
<keyword evidence="6" id="KW-0732">Signal</keyword>
<organism evidence="8 9">
    <name type="scientific">Catenovulum adriaticum</name>
    <dbReference type="NCBI Taxonomy" id="2984846"/>
    <lineage>
        <taxon>Bacteria</taxon>
        <taxon>Pseudomonadati</taxon>
        <taxon>Pseudomonadota</taxon>
        <taxon>Gammaproteobacteria</taxon>
        <taxon>Alteromonadales</taxon>
        <taxon>Alteromonadaceae</taxon>
        <taxon>Catenovulum</taxon>
    </lineage>
</organism>
<keyword evidence="9" id="KW-1185">Reference proteome</keyword>
<proteinExistence type="predicted"/>
<gene>
    <name evidence="8" type="ORF">OLW01_14540</name>
</gene>
<dbReference type="InterPro" id="IPR011042">
    <property type="entry name" value="6-blade_b-propeller_TolB-like"/>
</dbReference>
<dbReference type="Gene3D" id="2.120.10.30">
    <property type="entry name" value="TolB, C-terminal domain"/>
    <property type="match status" value="1"/>
</dbReference>
<dbReference type="InterPro" id="IPR036909">
    <property type="entry name" value="Cyt_c-like_dom_sf"/>
</dbReference>
<dbReference type="PANTHER" id="PTHR33546:SF1">
    <property type="entry name" value="LARGE, MULTIFUNCTIONAL SECRETED PROTEIN"/>
    <property type="match status" value="1"/>
</dbReference>
<dbReference type="EMBL" id="CP109966">
    <property type="protein sequence ID" value="WAJ71939.1"/>
    <property type="molecule type" value="Genomic_DNA"/>
</dbReference>
<evidence type="ECO:0000256" key="3">
    <source>
        <dbReference type="ARBA" id="ARBA00023004"/>
    </source>
</evidence>
<dbReference type="RefSeq" id="WP_268076658.1">
    <property type="nucleotide sequence ID" value="NZ_CP109966.1"/>
</dbReference>
<sequence length="897" mass="100114">MKVNIPLLTKVVLLTLGFTVLHTSTKAFAIDNVDKAEGKIDLVAQGKQAFIDKGCAECHSTKENDPSFKSGPNLYGLFQVPAKLHRVKLKDGGIVKVEADNIYFNKSLNSPTEDLALQTTGPETGSAYLPIMPKINLHGTERVALLAYLKTLNSADKSGPKQVWKSQNMQSSKKQSPYDNQLWVGKDATFARGHLADVSTRTIHVGLPNQINYSFDTQNFSVKKIWSNVFLDVTKERMDRGVGLNKLAEGAVDWQVETLLVPLTSALQPVDLSFKNWPTFVNPWQDLEKYRKSREKSDYARPYLDDVAQAKGKFLGIDHSNKQLPAMRYQVEGRVYQQTIDINDNGLVTYVLRIDGSKRDSRQDNTQDVSFLINTNDNRVVELSHGKIEQGIWTIPRQQTSNVTISLLPNKLPKPVVVESTIHEFSHGVQDVVKERDLKATLPAGYKAESIMAPKDRFGRAQLFEPLGLDFAQDGTAVVGSRTAGIWKIKNNKWHFFAEGFQDLLGLHVEDKHGNQLVVAHKPELTRVIDTNKDGVADEYRTINDDWRFAGNYCEYVHGPVPDGQGNYFLNLNLAHGGDKTGGTAMGTFGGYDGWLVRITKDGTFQPWASGLRSPAGLGKGPNNMLLYTDNQGSYVGTSKLHIVEKNDYFGYPASLKDDERYRQKNIDWQEVNQQAKLANIYFPHNIVANSPGNPTYDTTAGKFGPFAGQILVGDQTKSNISRVTLEQVEGQWQGAVMPFINNLRSGAMRLVFAPDNSLWVGQTGRGWHSSGGNYEALQRIVWDGKTTPFEIHTVNLIENGFSVSFTDLLQQKTVSAKDIEVTSWRYKDTEIYGSPRYGITQHAVTQLTQSEKSVEFKLAAMKPGLIYEIKLHNIKAKSGTEASNNSAYYTLHKLKQ</sequence>
<feature type="region of interest" description="Disordered" evidence="5">
    <location>
        <begin position="156"/>
        <end position="178"/>
    </location>
</feature>
<dbReference type="PANTHER" id="PTHR33546">
    <property type="entry name" value="LARGE, MULTIFUNCTIONAL SECRETED PROTEIN-RELATED"/>
    <property type="match status" value="1"/>
</dbReference>
<name>A0ABY7AQX1_9ALTE</name>
<keyword evidence="1 4" id="KW-0349">Heme</keyword>
<protein>
    <submittedName>
        <fullName evidence="8">PQQ-dependent sugar dehydrogenase</fullName>
    </submittedName>
</protein>
<evidence type="ECO:0000259" key="7">
    <source>
        <dbReference type="PROSITE" id="PS51007"/>
    </source>
</evidence>
<keyword evidence="3 4" id="KW-0408">Iron</keyword>
<dbReference type="SUPFAM" id="SSF101898">
    <property type="entry name" value="NHL repeat"/>
    <property type="match status" value="1"/>
</dbReference>
<evidence type="ECO:0000256" key="1">
    <source>
        <dbReference type="ARBA" id="ARBA00022617"/>
    </source>
</evidence>
<feature type="compositionally biased region" description="Low complexity" evidence="5">
    <location>
        <begin position="165"/>
        <end position="175"/>
    </location>
</feature>
<evidence type="ECO:0000256" key="5">
    <source>
        <dbReference type="SAM" id="MobiDB-lite"/>
    </source>
</evidence>
<keyword evidence="2 4" id="KW-0479">Metal-binding</keyword>
<evidence type="ECO:0000256" key="4">
    <source>
        <dbReference type="PROSITE-ProRule" id="PRU00433"/>
    </source>
</evidence>
<dbReference type="InterPro" id="IPR009056">
    <property type="entry name" value="Cyt_c-like_dom"/>
</dbReference>
<accession>A0ABY7AQX1</accession>
<dbReference type="SUPFAM" id="SSF46626">
    <property type="entry name" value="Cytochrome c"/>
    <property type="match status" value="1"/>
</dbReference>
<keyword evidence="8" id="KW-0614">Plasmid</keyword>
<dbReference type="Proteomes" id="UP001163726">
    <property type="component" value="Plasmid pCadTS8_1"/>
</dbReference>
<evidence type="ECO:0000313" key="8">
    <source>
        <dbReference type="EMBL" id="WAJ71939.1"/>
    </source>
</evidence>
<dbReference type="Gene3D" id="1.10.760.10">
    <property type="entry name" value="Cytochrome c-like domain"/>
    <property type="match status" value="1"/>
</dbReference>
<evidence type="ECO:0000256" key="6">
    <source>
        <dbReference type="SAM" id="SignalP"/>
    </source>
</evidence>
<feature type="domain" description="Cytochrome c" evidence="7">
    <location>
        <begin position="41"/>
        <end position="153"/>
    </location>
</feature>